<gene>
    <name evidence="1" type="ORF">ACD_3C00172G0006</name>
</gene>
<dbReference type="EMBL" id="AMFJ01000446">
    <property type="protein sequence ID" value="EKE27679.1"/>
    <property type="molecule type" value="Genomic_DNA"/>
</dbReference>
<dbReference type="AlphaFoldDB" id="K2GBX5"/>
<comment type="caution">
    <text evidence="1">The sequence shown here is derived from an EMBL/GenBank/DDBJ whole genome shotgun (WGS) entry which is preliminary data.</text>
</comment>
<organism evidence="1">
    <name type="scientific">uncultured bacterium</name>
    <name type="common">gcode 4</name>
    <dbReference type="NCBI Taxonomy" id="1234023"/>
    <lineage>
        <taxon>Bacteria</taxon>
        <taxon>environmental samples</taxon>
    </lineage>
</organism>
<evidence type="ECO:0000313" key="1">
    <source>
        <dbReference type="EMBL" id="EKE27679.1"/>
    </source>
</evidence>
<proteinExistence type="predicted"/>
<sequence>MRRIVPFEFSNSLNKSSDFYTVFSFLITKKGWLEEYWFMITWLVTDENDIPWYAYIIYIPDLEEYLKKIMDKAWISFEHNDIINWAWWIVYLKDDEWNVFLLIQLVPKEK</sequence>
<protein>
    <submittedName>
        <fullName evidence="1">Uncharacterized protein</fullName>
    </submittedName>
</protein>
<name>K2GBX5_9BACT</name>
<reference evidence="1" key="1">
    <citation type="journal article" date="2012" name="Science">
        <title>Fermentation, hydrogen, and sulfur metabolism in multiple uncultivated bacterial phyla.</title>
        <authorList>
            <person name="Wrighton K.C."/>
            <person name="Thomas B.C."/>
            <person name="Sharon I."/>
            <person name="Miller C.S."/>
            <person name="Castelle C.J."/>
            <person name="VerBerkmoes N.C."/>
            <person name="Wilkins M.J."/>
            <person name="Hettich R.L."/>
            <person name="Lipton M.S."/>
            <person name="Williams K.H."/>
            <person name="Long P.E."/>
            <person name="Banfield J.F."/>
        </authorList>
    </citation>
    <scope>NUCLEOTIDE SEQUENCE [LARGE SCALE GENOMIC DNA]</scope>
</reference>
<accession>K2GBX5</accession>